<dbReference type="InterPro" id="IPR001206">
    <property type="entry name" value="Diacylglycerol_kinase_cat_dom"/>
</dbReference>
<sequence>MTQVIEVPLVSTAKTQFLACVETEDSKYTSFSLTTRPNEHGDASFDSQLTRGHMDILIVDSIRSGTGRDSRNNFGENILKPLFTSLGIPHQVLRTRDSDSAAQLGHTLRPCSQNTIIIFLSGDTTISEFLNSLNRNTFAGSRPTLSLLPLPLGTGNAWANSLGLCCPATSLSGFLQGKLAHQSFPLYQATFPNGFEMIFFIVLSVGFHANLLHLCSQQRFQSLGVERFRIASQEIFQSYSLKYRLCVSGLPTRDYAYFALINTPDLESSYKPSPQSDPLRSQLHVLGYSSNLQQQALINEIMKGYSNQAGDNIHGDGVTYVPYDHALDVTFDQVPENVSNNYYEICCDGHLLNMLSLQPENHEFDGRICIRFLKDFSSFKLKVMTPCNGLYDF</sequence>
<dbReference type="InterPro" id="IPR050187">
    <property type="entry name" value="Lipid_Phosphate_FormReg"/>
</dbReference>
<feature type="domain" description="DAGKc" evidence="1">
    <location>
        <begin position="50"/>
        <end position="193"/>
    </location>
</feature>
<name>A0A0N7MMC8_9SACH</name>
<dbReference type="GO" id="GO:0005737">
    <property type="term" value="C:cytoplasm"/>
    <property type="evidence" value="ECO:0007669"/>
    <property type="project" value="TreeGrafter"/>
</dbReference>
<accession>A0A0N7MMC8</accession>
<dbReference type="Gene3D" id="3.40.50.10330">
    <property type="entry name" value="Probable inorganic polyphosphate/atp-NAD kinase, domain 1"/>
    <property type="match status" value="1"/>
</dbReference>
<dbReference type="GO" id="GO:0016020">
    <property type="term" value="C:membrane"/>
    <property type="evidence" value="ECO:0007669"/>
    <property type="project" value="TreeGrafter"/>
</dbReference>
<dbReference type="OrthoDB" id="3853857at2759"/>
<dbReference type="Proteomes" id="UP000236544">
    <property type="component" value="Unassembled WGS sequence"/>
</dbReference>
<dbReference type="SUPFAM" id="SSF111331">
    <property type="entry name" value="NAD kinase/diacylglycerol kinase-like"/>
    <property type="match status" value="1"/>
</dbReference>
<dbReference type="PANTHER" id="PTHR12358">
    <property type="entry name" value="SPHINGOSINE KINASE"/>
    <property type="match status" value="1"/>
</dbReference>
<dbReference type="AlphaFoldDB" id="A0A0N7MMC8"/>
<dbReference type="InterPro" id="IPR016064">
    <property type="entry name" value="NAD/diacylglycerol_kinase_sf"/>
</dbReference>
<reference evidence="3" key="1">
    <citation type="submission" date="2015-10" db="EMBL/GenBank/DDBJ databases">
        <authorList>
            <person name="Devillers H."/>
        </authorList>
    </citation>
    <scope>NUCLEOTIDE SEQUENCE [LARGE SCALE GENOMIC DNA]</scope>
</reference>
<dbReference type="EMBL" id="LN890533">
    <property type="protein sequence ID" value="CUS24742.1"/>
    <property type="molecule type" value="Genomic_DNA"/>
</dbReference>
<gene>
    <name evidence="2" type="ORF">LAQU0_S19e00606g</name>
</gene>
<organism evidence="2 3">
    <name type="scientific">Lachancea quebecensis</name>
    <dbReference type="NCBI Taxonomy" id="1654605"/>
    <lineage>
        <taxon>Eukaryota</taxon>
        <taxon>Fungi</taxon>
        <taxon>Dikarya</taxon>
        <taxon>Ascomycota</taxon>
        <taxon>Saccharomycotina</taxon>
        <taxon>Saccharomycetes</taxon>
        <taxon>Saccharomycetales</taxon>
        <taxon>Saccharomycetaceae</taxon>
        <taxon>Lachancea</taxon>
    </lineage>
</organism>
<dbReference type="GO" id="GO:0046512">
    <property type="term" value="P:sphingosine biosynthetic process"/>
    <property type="evidence" value="ECO:0007669"/>
    <property type="project" value="TreeGrafter"/>
</dbReference>
<protein>
    <submittedName>
        <fullName evidence="2">LAQU0S19e00606g1_1</fullName>
    </submittedName>
</protein>
<dbReference type="PANTHER" id="PTHR12358:SF108">
    <property type="entry name" value="DAGKC DOMAIN-CONTAINING PROTEIN"/>
    <property type="match status" value="1"/>
</dbReference>
<dbReference type="InterPro" id="IPR017438">
    <property type="entry name" value="ATP-NAD_kinase_N"/>
</dbReference>
<dbReference type="PROSITE" id="PS50146">
    <property type="entry name" value="DAGK"/>
    <property type="match status" value="1"/>
</dbReference>
<keyword evidence="3" id="KW-1185">Reference proteome</keyword>
<evidence type="ECO:0000313" key="2">
    <source>
        <dbReference type="EMBL" id="CUS24742.1"/>
    </source>
</evidence>
<evidence type="ECO:0000313" key="3">
    <source>
        <dbReference type="Proteomes" id="UP000236544"/>
    </source>
</evidence>
<evidence type="ECO:0000259" key="1">
    <source>
        <dbReference type="PROSITE" id="PS50146"/>
    </source>
</evidence>
<dbReference type="Pfam" id="PF00781">
    <property type="entry name" value="DAGK_cat"/>
    <property type="match status" value="1"/>
</dbReference>
<proteinExistence type="predicted"/>
<dbReference type="GO" id="GO:0001727">
    <property type="term" value="F:lipid kinase activity"/>
    <property type="evidence" value="ECO:0007669"/>
    <property type="project" value="TreeGrafter"/>
</dbReference>